<organism evidence="1">
    <name type="scientific">Anthurium amnicola</name>
    <dbReference type="NCBI Taxonomy" id="1678845"/>
    <lineage>
        <taxon>Eukaryota</taxon>
        <taxon>Viridiplantae</taxon>
        <taxon>Streptophyta</taxon>
        <taxon>Embryophyta</taxon>
        <taxon>Tracheophyta</taxon>
        <taxon>Spermatophyta</taxon>
        <taxon>Magnoliopsida</taxon>
        <taxon>Liliopsida</taxon>
        <taxon>Araceae</taxon>
        <taxon>Pothoideae</taxon>
        <taxon>Potheae</taxon>
        <taxon>Anthurium</taxon>
    </lineage>
</organism>
<proteinExistence type="predicted"/>
<dbReference type="EMBL" id="GDJX01017199">
    <property type="protein sequence ID" value="JAT50737.1"/>
    <property type="molecule type" value="Transcribed_RNA"/>
</dbReference>
<name>A0A1D1Y7X8_9ARAE</name>
<reference evidence="1" key="1">
    <citation type="submission" date="2015-07" db="EMBL/GenBank/DDBJ databases">
        <title>Transcriptome Assembly of Anthurium amnicola.</title>
        <authorList>
            <person name="Suzuki J."/>
        </authorList>
    </citation>
    <scope>NUCLEOTIDE SEQUENCE</scope>
</reference>
<dbReference type="AlphaFoldDB" id="A0A1D1Y7X8"/>
<evidence type="ECO:0000313" key="1">
    <source>
        <dbReference type="EMBL" id="JAT50737.1"/>
    </source>
</evidence>
<sequence>QEVPLPPTFPRLPSSSPLALLDVASRQAATLPGIRRVLFESFGKEFLGGRLIHSTLGPYHVGQTVVAPWFYSFCTNLEVLSRSYVVSLADDFITQRELIEILKRRWRRIGFCRLSRLDDRLLVLFPSNINFTNDLVNMKMYIWGKAIQWYPWNFSIGAEVAKEGELIWCRMSGVPYHLWDMDFFKKILDPF</sequence>
<feature type="non-terminal residue" evidence="1">
    <location>
        <position position="1"/>
    </location>
</feature>
<accession>A0A1D1Y7X8</accession>
<gene>
    <name evidence="1" type="primary">YDR541C_1</name>
    <name evidence="1" type="ORF">g.87830</name>
</gene>
<protein>
    <submittedName>
        <fullName evidence="1">Uncharacterized oxidoreductase YDR541C</fullName>
    </submittedName>
</protein>